<dbReference type="InterPro" id="IPR010310">
    <property type="entry name" value="T7SS_ESAT-6-like"/>
</dbReference>
<gene>
    <name evidence="2" type="ORF">EJ997_08875</name>
</gene>
<dbReference type="KEGG" id="flh:EJ997_08875"/>
<name>A0A3Q9G4W2_9ACTO</name>
<dbReference type="Pfam" id="PF06013">
    <property type="entry name" value="WXG100"/>
    <property type="match status" value="1"/>
</dbReference>
<evidence type="ECO:0000313" key="2">
    <source>
        <dbReference type="EMBL" id="AZQ77431.1"/>
    </source>
</evidence>
<dbReference type="AlphaFoldDB" id="A0A3Q9G4W2"/>
<proteinExistence type="inferred from homology"/>
<dbReference type="Gene3D" id="1.10.287.1060">
    <property type="entry name" value="ESAT-6-like"/>
    <property type="match status" value="1"/>
</dbReference>
<dbReference type="SUPFAM" id="SSF140453">
    <property type="entry name" value="EsxAB dimer-like"/>
    <property type="match status" value="1"/>
</dbReference>
<dbReference type="RefSeq" id="WP_126704234.1">
    <property type="nucleotide sequence ID" value="NZ_CP034593.1"/>
</dbReference>
<evidence type="ECO:0000256" key="1">
    <source>
        <dbReference type="RuleBase" id="RU362001"/>
    </source>
</evidence>
<dbReference type="InterPro" id="IPR036689">
    <property type="entry name" value="ESAT-6-like_sf"/>
</dbReference>
<dbReference type="NCBIfam" id="TIGR03930">
    <property type="entry name" value="WXG100_ESAT6"/>
    <property type="match status" value="1"/>
</dbReference>
<sequence>MKNIRYNLDQLLTGQEDMNKGATNIDDILEVLEGQVGPLIERFVGDSSTAYYAAQFKWNNQSAELNSMFVQGSNQVGNSAQNMNQADITGANRFRA</sequence>
<evidence type="ECO:0000313" key="3">
    <source>
        <dbReference type="Proteomes" id="UP000280344"/>
    </source>
</evidence>
<keyword evidence="3" id="KW-1185">Reference proteome</keyword>
<comment type="similarity">
    <text evidence="1">Belongs to the WXG100 family.</text>
</comment>
<dbReference type="OrthoDB" id="4278078at2"/>
<reference evidence="2 3" key="1">
    <citation type="submission" date="2018-12" db="EMBL/GenBank/DDBJ databases">
        <title>Complete genome sequence of Flaviflexus sp. H23T48.</title>
        <authorList>
            <person name="Bae J.-W."/>
            <person name="Lee J.-Y."/>
        </authorList>
    </citation>
    <scope>NUCLEOTIDE SEQUENCE [LARGE SCALE GENOMIC DNA]</scope>
    <source>
        <strain evidence="2 3">H23T48</strain>
    </source>
</reference>
<dbReference type="EMBL" id="CP034593">
    <property type="protein sequence ID" value="AZQ77431.1"/>
    <property type="molecule type" value="Genomic_DNA"/>
</dbReference>
<accession>A0A3Q9G4W2</accession>
<protein>
    <recommendedName>
        <fullName evidence="1">ESAT-6-like protein</fullName>
    </recommendedName>
</protein>
<organism evidence="2 3">
    <name type="scientific">Flaviflexus ciconiae</name>
    <dbReference type="NCBI Taxonomy" id="2496867"/>
    <lineage>
        <taxon>Bacteria</taxon>
        <taxon>Bacillati</taxon>
        <taxon>Actinomycetota</taxon>
        <taxon>Actinomycetes</taxon>
        <taxon>Actinomycetales</taxon>
        <taxon>Actinomycetaceae</taxon>
        <taxon>Flaviflexus</taxon>
    </lineage>
</organism>
<dbReference type="Proteomes" id="UP000280344">
    <property type="component" value="Chromosome"/>
</dbReference>